<organism evidence="13 14">
    <name type="scientific">Marinicella sediminis</name>
    <dbReference type="NCBI Taxonomy" id="1792834"/>
    <lineage>
        <taxon>Bacteria</taxon>
        <taxon>Pseudomonadati</taxon>
        <taxon>Pseudomonadota</taxon>
        <taxon>Gammaproteobacteria</taxon>
        <taxon>Lysobacterales</taxon>
        <taxon>Marinicellaceae</taxon>
        <taxon>Marinicella</taxon>
    </lineage>
</organism>
<evidence type="ECO:0000256" key="5">
    <source>
        <dbReference type="ARBA" id="ARBA00022519"/>
    </source>
</evidence>
<keyword evidence="7 11" id="KW-1133">Transmembrane helix</keyword>
<keyword evidence="14" id="KW-1185">Reference proteome</keyword>
<comment type="subcellular location">
    <subcellularLocation>
        <location evidence="1">Cell inner membrane</location>
        <topology evidence="1">Single-pass membrane protein</topology>
    </subcellularLocation>
</comment>
<dbReference type="PROSITE" id="PS00409">
    <property type="entry name" value="PROKAR_NTER_METHYL"/>
    <property type="match status" value="1"/>
</dbReference>
<comment type="similarity">
    <text evidence="9">Belongs to the GSP H family.</text>
</comment>
<evidence type="ECO:0000313" key="14">
    <source>
        <dbReference type="Proteomes" id="UP001595533"/>
    </source>
</evidence>
<gene>
    <name evidence="13" type="ORF">ACFODZ_12500</name>
</gene>
<dbReference type="EMBL" id="JBHRTS010000006">
    <property type="protein sequence ID" value="MFC3195064.1"/>
    <property type="molecule type" value="Genomic_DNA"/>
</dbReference>
<dbReference type="Gene3D" id="3.55.40.10">
    <property type="entry name" value="minor pseudopilin epsh domain"/>
    <property type="match status" value="1"/>
</dbReference>
<evidence type="ECO:0000256" key="10">
    <source>
        <dbReference type="ARBA" id="ARBA00030775"/>
    </source>
</evidence>
<evidence type="ECO:0000259" key="12">
    <source>
        <dbReference type="Pfam" id="PF12019"/>
    </source>
</evidence>
<feature type="transmembrane region" description="Helical" evidence="11">
    <location>
        <begin position="6"/>
        <end position="29"/>
    </location>
</feature>
<dbReference type="RefSeq" id="WP_157892888.1">
    <property type="nucleotide sequence ID" value="NZ_JBHRTS010000006.1"/>
</dbReference>
<dbReference type="InterPro" id="IPR012902">
    <property type="entry name" value="N_methyl_site"/>
</dbReference>
<evidence type="ECO:0000256" key="9">
    <source>
        <dbReference type="ARBA" id="ARBA00025772"/>
    </source>
</evidence>
<name>A0ABV7JAB7_9GAMM</name>
<keyword evidence="8 11" id="KW-0472">Membrane</keyword>
<keyword evidence="6 11" id="KW-0812">Transmembrane</keyword>
<protein>
    <recommendedName>
        <fullName evidence="2">Type II secretion system protein H</fullName>
    </recommendedName>
    <alternativeName>
        <fullName evidence="10">General secretion pathway protein H</fullName>
    </alternativeName>
</protein>
<evidence type="ECO:0000313" key="13">
    <source>
        <dbReference type="EMBL" id="MFC3195064.1"/>
    </source>
</evidence>
<evidence type="ECO:0000256" key="3">
    <source>
        <dbReference type="ARBA" id="ARBA00022475"/>
    </source>
</evidence>
<evidence type="ECO:0000256" key="11">
    <source>
        <dbReference type="SAM" id="Phobius"/>
    </source>
</evidence>
<evidence type="ECO:0000256" key="1">
    <source>
        <dbReference type="ARBA" id="ARBA00004377"/>
    </source>
</evidence>
<reference evidence="14" key="1">
    <citation type="journal article" date="2019" name="Int. J. Syst. Evol. Microbiol.">
        <title>The Global Catalogue of Microorganisms (GCM) 10K type strain sequencing project: providing services to taxonomists for standard genome sequencing and annotation.</title>
        <authorList>
            <consortium name="The Broad Institute Genomics Platform"/>
            <consortium name="The Broad Institute Genome Sequencing Center for Infectious Disease"/>
            <person name="Wu L."/>
            <person name="Ma J."/>
        </authorList>
    </citation>
    <scope>NUCLEOTIDE SEQUENCE [LARGE SCALE GENOMIC DNA]</scope>
    <source>
        <strain evidence="14">KCTC 42953</strain>
    </source>
</reference>
<keyword evidence="5" id="KW-0997">Cell inner membrane</keyword>
<dbReference type="InterPro" id="IPR022346">
    <property type="entry name" value="T2SS_GspH"/>
</dbReference>
<dbReference type="Proteomes" id="UP001595533">
    <property type="component" value="Unassembled WGS sequence"/>
</dbReference>
<dbReference type="SUPFAM" id="SSF54523">
    <property type="entry name" value="Pili subunits"/>
    <property type="match status" value="1"/>
</dbReference>
<accession>A0ABV7JAB7</accession>
<evidence type="ECO:0000256" key="6">
    <source>
        <dbReference type="ARBA" id="ARBA00022692"/>
    </source>
</evidence>
<evidence type="ECO:0000256" key="7">
    <source>
        <dbReference type="ARBA" id="ARBA00022989"/>
    </source>
</evidence>
<evidence type="ECO:0000256" key="4">
    <source>
        <dbReference type="ARBA" id="ARBA00022481"/>
    </source>
</evidence>
<keyword evidence="4" id="KW-0488">Methylation</keyword>
<feature type="domain" description="General secretion pathway GspH" evidence="12">
    <location>
        <begin position="42"/>
        <end position="132"/>
    </location>
</feature>
<keyword evidence="3" id="KW-1003">Cell membrane</keyword>
<sequence length="163" mass="18372">MNNKGYTTIELVITLVIAMIMMSFALGPIRDLMLRMQMSDQATLFQLDLNYARQEAVNRSYPITLSPNESWKSGWVIFEDRNGDGILNNNDEQLRESAYQDDTFKLQDSGQDVPITFTRFGSLQTPVERVLNLSHEDTELVKMVIMAAAGSVSIRTDEDGNNG</sequence>
<comment type="caution">
    <text evidence="13">The sequence shown here is derived from an EMBL/GenBank/DDBJ whole genome shotgun (WGS) entry which is preliminary data.</text>
</comment>
<proteinExistence type="inferred from homology"/>
<evidence type="ECO:0000256" key="2">
    <source>
        <dbReference type="ARBA" id="ARBA00021549"/>
    </source>
</evidence>
<dbReference type="InterPro" id="IPR045584">
    <property type="entry name" value="Pilin-like"/>
</dbReference>
<evidence type="ECO:0000256" key="8">
    <source>
        <dbReference type="ARBA" id="ARBA00023136"/>
    </source>
</evidence>
<dbReference type="Pfam" id="PF12019">
    <property type="entry name" value="GspH"/>
    <property type="match status" value="1"/>
</dbReference>